<evidence type="ECO:0000313" key="2">
    <source>
        <dbReference type="EMBL" id="OGD62279.1"/>
    </source>
</evidence>
<accession>A0A1F5E4E1</accession>
<protein>
    <recommendedName>
        <fullName evidence="4">PPM-type phosphatase domain-containing protein</fullName>
    </recommendedName>
</protein>
<gene>
    <name evidence="2" type="ORF">A2160_00600</name>
</gene>
<evidence type="ECO:0008006" key="4">
    <source>
        <dbReference type="Google" id="ProtNLM"/>
    </source>
</evidence>
<sequence length="646" mass="71687">MNSFEVGKIIGSANTKTWAQVHVFEPQDLHKKKKFGQLFAAISLESKITDEHSLIEIASFGREVLTRFHELYFSAEDLISCQERLEKALQALKDEFAQKLIIGGVVGVILETEEKVAIYVARLGQAQAYLWRQGQLVTLLSSAQQETIGTISGWLEVGDVVLLGSDKIFELVPLGSLRAALGSESLEAAFQVLAPMVHGHEHNALCALLAVKFSKEPETEEKVAANEIETTSKPQTERTILMSKPNLFSRIFGPLRQKIADGGISLSQHWQRKSSILVHQQEIPLKRSKKTAISVAVIFLLLLLLSIGLGFRKKQTVVTNNQETEILQTVNYNLDQAKQLENLNPGRARSLLTDAQTALKSYQETHPGGSEELNKASQELNDWLAKVSKEYKFSDANVFFDLSLINENFKAKKWGIVDEQLAILGQEAVATLDLESKQTQVIAGKEAAEKANFVAAVSPWAVTATSQDLIVVDKPGQRVLDTQSLEEAQVTDLIGYAGNIYVLDSKNNQIWRYAGLSDGLAKKNAYLKDKADLNQALSLTVDGSVWVLFGDGHIEKYTRGQRDGFAMTGLDKPFQEPIKIFTDENQNNLYILDRRNTRVVVFSKTGEYQAQYVWPGIAGVLDMVASEKDGKIFLLTGSKIYSLDIK</sequence>
<dbReference type="Proteomes" id="UP000177006">
    <property type="component" value="Unassembled WGS sequence"/>
</dbReference>
<dbReference type="SUPFAM" id="SSF81606">
    <property type="entry name" value="PP2C-like"/>
    <property type="match status" value="1"/>
</dbReference>
<dbReference type="InterPro" id="IPR036457">
    <property type="entry name" value="PPM-type-like_dom_sf"/>
</dbReference>
<name>A0A1F5E4E1_9BACT</name>
<keyword evidence="1" id="KW-0812">Transmembrane</keyword>
<evidence type="ECO:0000256" key="1">
    <source>
        <dbReference type="SAM" id="Phobius"/>
    </source>
</evidence>
<proteinExistence type="predicted"/>
<dbReference type="Gene3D" id="2.120.10.30">
    <property type="entry name" value="TolB, C-terminal domain"/>
    <property type="match status" value="1"/>
</dbReference>
<dbReference type="SUPFAM" id="SSF101898">
    <property type="entry name" value="NHL repeat"/>
    <property type="match status" value="1"/>
</dbReference>
<keyword evidence="1" id="KW-1133">Transmembrane helix</keyword>
<keyword evidence="1" id="KW-0472">Membrane</keyword>
<dbReference type="STRING" id="1797457.A2160_00600"/>
<comment type="caution">
    <text evidence="2">The sequence shown here is derived from an EMBL/GenBank/DDBJ whole genome shotgun (WGS) entry which is preliminary data.</text>
</comment>
<organism evidence="2 3">
    <name type="scientific">Candidatus Beckwithbacteria bacterium RBG_13_42_9</name>
    <dbReference type="NCBI Taxonomy" id="1797457"/>
    <lineage>
        <taxon>Bacteria</taxon>
        <taxon>Candidatus Beckwithiibacteriota</taxon>
    </lineage>
</organism>
<dbReference type="EMBL" id="MEZK01000023">
    <property type="protein sequence ID" value="OGD62279.1"/>
    <property type="molecule type" value="Genomic_DNA"/>
</dbReference>
<feature type="transmembrane region" description="Helical" evidence="1">
    <location>
        <begin position="291"/>
        <end position="311"/>
    </location>
</feature>
<reference evidence="2 3" key="1">
    <citation type="journal article" date="2016" name="Nat. Commun.">
        <title>Thousands of microbial genomes shed light on interconnected biogeochemical processes in an aquifer system.</title>
        <authorList>
            <person name="Anantharaman K."/>
            <person name="Brown C.T."/>
            <person name="Hug L.A."/>
            <person name="Sharon I."/>
            <person name="Castelle C.J."/>
            <person name="Probst A.J."/>
            <person name="Thomas B.C."/>
            <person name="Singh A."/>
            <person name="Wilkins M.J."/>
            <person name="Karaoz U."/>
            <person name="Brodie E.L."/>
            <person name="Williams K.H."/>
            <person name="Hubbard S.S."/>
            <person name="Banfield J.F."/>
        </authorList>
    </citation>
    <scope>NUCLEOTIDE SEQUENCE [LARGE SCALE GENOMIC DNA]</scope>
</reference>
<evidence type="ECO:0000313" key="3">
    <source>
        <dbReference type="Proteomes" id="UP000177006"/>
    </source>
</evidence>
<dbReference type="InterPro" id="IPR011042">
    <property type="entry name" value="6-blade_b-propeller_TolB-like"/>
</dbReference>
<dbReference type="AlphaFoldDB" id="A0A1F5E4E1"/>